<dbReference type="FunCoup" id="E3LSE5">
    <property type="interactions" value="286"/>
</dbReference>
<feature type="region of interest" description="Disordered" evidence="1">
    <location>
        <begin position="142"/>
        <end position="198"/>
    </location>
</feature>
<feature type="compositionally biased region" description="Polar residues" evidence="1">
    <location>
        <begin position="144"/>
        <end position="153"/>
    </location>
</feature>
<dbReference type="InParanoid" id="E3LSE5"/>
<organism evidence="3">
    <name type="scientific">Caenorhabditis remanei</name>
    <name type="common">Caenorhabditis vulgaris</name>
    <dbReference type="NCBI Taxonomy" id="31234"/>
    <lineage>
        <taxon>Eukaryota</taxon>
        <taxon>Metazoa</taxon>
        <taxon>Ecdysozoa</taxon>
        <taxon>Nematoda</taxon>
        <taxon>Chromadorea</taxon>
        <taxon>Rhabditida</taxon>
        <taxon>Rhabditina</taxon>
        <taxon>Rhabditomorpha</taxon>
        <taxon>Rhabditoidea</taxon>
        <taxon>Rhabditidae</taxon>
        <taxon>Peloderinae</taxon>
        <taxon>Caenorhabditis</taxon>
    </lineage>
</organism>
<proteinExistence type="predicted"/>
<accession>E3LSE5</accession>
<dbReference type="OrthoDB" id="21380at2759"/>
<keyword evidence="3" id="KW-1185">Reference proteome</keyword>
<protein>
    <recommendedName>
        <fullName evidence="4">DBF4-type domain-containing protein</fullName>
    </recommendedName>
</protein>
<feature type="region of interest" description="Disordered" evidence="1">
    <location>
        <begin position="375"/>
        <end position="399"/>
    </location>
</feature>
<evidence type="ECO:0000313" key="2">
    <source>
        <dbReference type="EMBL" id="EFP09214.1"/>
    </source>
</evidence>
<dbReference type="AlphaFoldDB" id="E3LSE5"/>
<dbReference type="eggNOG" id="ENOG502T1A8">
    <property type="taxonomic scope" value="Eukaryota"/>
</dbReference>
<dbReference type="EMBL" id="DS268414">
    <property type="protein sequence ID" value="EFP09214.1"/>
    <property type="molecule type" value="Genomic_DNA"/>
</dbReference>
<reference evidence="2" key="1">
    <citation type="submission" date="2007-07" db="EMBL/GenBank/DDBJ databases">
        <title>PCAP assembly of the Caenorhabditis remanei genome.</title>
        <authorList>
            <consortium name="The Caenorhabditis remanei Sequencing Consortium"/>
            <person name="Wilson R.K."/>
        </authorList>
    </citation>
    <scope>NUCLEOTIDE SEQUENCE [LARGE SCALE GENOMIC DNA]</scope>
    <source>
        <strain evidence="2">PB4641</strain>
    </source>
</reference>
<gene>
    <name evidence="2" type="ORF">CRE_25301</name>
</gene>
<evidence type="ECO:0008006" key="4">
    <source>
        <dbReference type="Google" id="ProtNLM"/>
    </source>
</evidence>
<feature type="compositionally biased region" description="Basic and acidic residues" evidence="1">
    <location>
        <begin position="164"/>
        <end position="179"/>
    </location>
</feature>
<dbReference type="OMA" id="RTDEHRN"/>
<feature type="compositionally biased region" description="Polar residues" evidence="1">
    <location>
        <begin position="184"/>
        <end position="194"/>
    </location>
</feature>
<sequence>MASDMMQNSRRRPSVLPSGVQSKLLHEKRFLLEIENRQMRTSVAEHIENAGGNILVSFEERNPHCLISDHPMAAKLSKAKEGDTIFTSEKMLKLMPSLIRQAVSRKVKVCNDLNRHEKNAFFKVRTPECFLEQMASFFNRKGKTTSATNSHSTIRGRPSINPSARRESSVMPERTDSHVAPRTSRATSEQPNSNDNKERAFLRIDVPSRRPDIRFINKDSFDKVYSGTDGGYSVFKPADDNLKERKRKEYDMFEKGRYEAVKKSFKFDERDLYCQFCQRKIVGERKDHERTDEHRNKAKSQGLTPALERIVMNARISLQSHEKREKYNLKRSRDSMALVEKSKRANVEFEYGENEMKANWQRLKVNSIESVPKKVSVLSPRRRQQRIRPLYSQGDTPLN</sequence>
<evidence type="ECO:0000313" key="3">
    <source>
        <dbReference type="Proteomes" id="UP000008281"/>
    </source>
</evidence>
<dbReference type="STRING" id="31234.E3LSE5"/>
<evidence type="ECO:0000256" key="1">
    <source>
        <dbReference type="SAM" id="MobiDB-lite"/>
    </source>
</evidence>
<dbReference type="HOGENOM" id="CLU_736169_0_0_1"/>
<dbReference type="Proteomes" id="UP000008281">
    <property type="component" value="Unassembled WGS sequence"/>
</dbReference>
<name>E3LSE5_CAERE</name>